<feature type="transmembrane region" description="Helical" evidence="1">
    <location>
        <begin position="6"/>
        <end position="23"/>
    </location>
</feature>
<keyword evidence="1" id="KW-0472">Membrane</keyword>
<dbReference type="Proteomes" id="UP000533207">
    <property type="component" value="Unassembled WGS sequence"/>
</dbReference>
<evidence type="ECO:0000256" key="1">
    <source>
        <dbReference type="SAM" id="Phobius"/>
    </source>
</evidence>
<accession>A0A7J9PEW8</accession>
<evidence type="ECO:0000313" key="3">
    <source>
        <dbReference type="Proteomes" id="UP000533207"/>
    </source>
</evidence>
<organism evidence="2 3">
    <name type="scientific">Methanococcus maripaludis</name>
    <name type="common">Methanococcus deltae</name>
    <dbReference type="NCBI Taxonomy" id="39152"/>
    <lineage>
        <taxon>Archaea</taxon>
        <taxon>Methanobacteriati</taxon>
        <taxon>Methanobacteriota</taxon>
        <taxon>Methanomada group</taxon>
        <taxon>Methanococci</taxon>
        <taxon>Methanococcales</taxon>
        <taxon>Methanococcaceae</taxon>
        <taxon>Methanococcus</taxon>
    </lineage>
</organism>
<protein>
    <submittedName>
        <fullName evidence="2">Uncharacterized protein</fullName>
    </submittedName>
</protein>
<sequence length="119" mass="13660">MSSKYILPVIMLLILAVAAYFSFGPDTPEKYVYLGVTFNQGGVGYQGYTVEGQNIIFEYSREGESFSQALNLKIAQTDEQYKNIEHVYVKIDTNGDIQYYEAEIFDETEGMVKYYVKEE</sequence>
<name>A0A7J9PEW8_METMI</name>
<proteinExistence type="predicted"/>
<keyword evidence="1" id="KW-0812">Transmembrane</keyword>
<keyword evidence="1" id="KW-1133">Transmembrane helix</keyword>
<dbReference type="EMBL" id="JACDUL010000001">
    <property type="protein sequence ID" value="MBA2861207.1"/>
    <property type="molecule type" value="Genomic_DNA"/>
</dbReference>
<dbReference type="AlphaFoldDB" id="A0A7J9PEW8"/>
<gene>
    <name evidence="2" type="ORF">HNP90_000067</name>
</gene>
<reference evidence="2 3" key="1">
    <citation type="submission" date="2020-07" db="EMBL/GenBank/DDBJ databases">
        <title>Genomic Encyclopedia of Type Strains, Phase IV (KMG-V): Genome sequencing to study the core and pangenomes of soil and plant-associated prokaryotes.</title>
        <authorList>
            <person name="Whitman W."/>
        </authorList>
    </citation>
    <scope>NUCLEOTIDE SEQUENCE [LARGE SCALE GENOMIC DNA]</scope>
    <source>
        <strain evidence="2 3">C8</strain>
    </source>
</reference>
<evidence type="ECO:0000313" key="2">
    <source>
        <dbReference type="EMBL" id="MBA2861207.1"/>
    </source>
</evidence>
<comment type="caution">
    <text evidence="2">The sequence shown here is derived from an EMBL/GenBank/DDBJ whole genome shotgun (WGS) entry which is preliminary data.</text>
</comment>
<dbReference type="RefSeq" id="WP_011976888.1">
    <property type="nucleotide sequence ID" value="NZ_JACDUL010000001.1"/>
</dbReference>